<evidence type="ECO:0000313" key="2">
    <source>
        <dbReference type="EMBL" id="KAA2284156.1"/>
    </source>
</evidence>
<sequence length="554" mass="60499">MPRHRPFPRLSILLLCLSLSWPMQAAERGPLPIGELMAGEFALQEGDLETASQYYLAAALASDDPALAERATRIAQAAGQPEQAARAAARWRELAPESPAMRGLSLLLALQRGDPEQATALAEELLDMPGEQGFATLLGGLREAGGEAAPAALDVLRRLRGHPALPEDLAAWLALAGLARRLGDRELSDRWVEDGMRRFPEDPRARLLQASAQREAGDTGGARATLAGLGDPADLAPDVLRLAANELALLGDPLQAAQWLARGPQDDASYRRRAGWLVQAGDRAGLQALYAEVRAEAAVPPPARRLLLGHLAEALGLWDEAAEWYDGLPIGQARHLALLRRAGVLARLGRHEEGVAGLHELQVDESADGELRRDAYVLESALHEAAGDLPAARRSLDQGLAVFEDDPELLYARALANERADRVEEALADLRRLLQDNPDDARALNAYGYTLADRRGRWQEALPYIERALALDPDSPATLDSMGWVLFRLGRGGEALDYLRRAWEAHKDAEIAAHLGEVLWALGRQAEARAIWEHGRHLDPDNRAIRRVYREFSP</sequence>
<protein>
    <submittedName>
        <fullName evidence="2">Tetratricopeptide repeat protein</fullName>
    </submittedName>
</protein>
<dbReference type="AlphaFoldDB" id="A0A5B2Z7J2"/>
<comment type="caution">
    <text evidence="2">The sequence shown here is derived from an EMBL/GenBank/DDBJ whole genome shotgun (WGS) entry which is preliminary data.</text>
</comment>
<reference evidence="2 3" key="1">
    <citation type="submission" date="2019-09" db="EMBL/GenBank/DDBJ databases">
        <title>Arenimonas chukotkensis sp. nov., a bacterium isolated from Chukotka hot spring, Arctic region, Russia.</title>
        <authorList>
            <person name="Zayulina K.S."/>
            <person name="Prokofeva M.I."/>
            <person name="Elcheninov A.G."/>
            <person name="Novikov A."/>
            <person name="Kochetkova T.V."/>
            <person name="Kublanov I.V."/>
        </authorList>
    </citation>
    <scope>NUCLEOTIDE SEQUENCE [LARGE SCALE GENOMIC DNA]</scope>
    <source>
        <strain evidence="2 3">3729k</strain>
    </source>
</reference>
<organism evidence="2 3">
    <name type="scientific">Arenimonas fontis</name>
    <dbReference type="NCBI Taxonomy" id="2608255"/>
    <lineage>
        <taxon>Bacteria</taxon>
        <taxon>Pseudomonadati</taxon>
        <taxon>Pseudomonadota</taxon>
        <taxon>Gammaproteobacteria</taxon>
        <taxon>Lysobacterales</taxon>
        <taxon>Lysobacteraceae</taxon>
        <taxon>Arenimonas</taxon>
    </lineage>
</organism>
<dbReference type="SMART" id="SM00028">
    <property type="entry name" value="TPR"/>
    <property type="match status" value="4"/>
</dbReference>
<dbReference type="InterPro" id="IPR019734">
    <property type="entry name" value="TPR_rpt"/>
</dbReference>
<evidence type="ECO:0000256" key="1">
    <source>
        <dbReference type="SAM" id="SignalP"/>
    </source>
</evidence>
<keyword evidence="3" id="KW-1185">Reference proteome</keyword>
<proteinExistence type="predicted"/>
<feature type="chain" id="PRO_5023040305" evidence="1">
    <location>
        <begin position="26"/>
        <end position="554"/>
    </location>
</feature>
<dbReference type="Pfam" id="PF13432">
    <property type="entry name" value="TPR_16"/>
    <property type="match status" value="2"/>
</dbReference>
<evidence type="ECO:0000313" key="3">
    <source>
        <dbReference type="Proteomes" id="UP000322165"/>
    </source>
</evidence>
<keyword evidence="1" id="KW-0732">Signal</keyword>
<gene>
    <name evidence="2" type="ORF">F0415_10430</name>
</gene>
<accession>A0A5B2Z7J2</accession>
<dbReference type="Proteomes" id="UP000322165">
    <property type="component" value="Unassembled WGS sequence"/>
</dbReference>
<dbReference type="PANTHER" id="PTHR12558:SF33">
    <property type="entry name" value="BLL7664 PROTEIN"/>
    <property type="match status" value="1"/>
</dbReference>
<dbReference type="Gene3D" id="1.25.40.10">
    <property type="entry name" value="Tetratricopeptide repeat domain"/>
    <property type="match status" value="2"/>
</dbReference>
<dbReference type="InterPro" id="IPR011990">
    <property type="entry name" value="TPR-like_helical_dom_sf"/>
</dbReference>
<name>A0A5B2Z7J2_9GAMM</name>
<dbReference type="PANTHER" id="PTHR12558">
    <property type="entry name" value="CELL DIVISION CYCLE 16,23,27"/>
    <property type="match status" value="1"/>
</dbReference>
<feature type="signal peptide" evidence="1">
    <location>
        <begin position="1"/>
        <end position="25"/>
    </location>
</feature>
<dbReference type="SUPFAM" id="SSF48452">
    <property type="entry name" value="TPR-like"/>
    <property type="match status" value="2"/>
</dbReference>
<dbReference type="RefSeq" id="WP_149861161.1">
    <property type="nucleotide sequence ID" value="NZ_VUOD01000009.1"/>
</dbReference>
<dbReference type="EMBL" id="VUOD01000009">
    <property type="protein sequence ID" value="KAA2284156.1"/>
    <property type="molecule type" value="Genomic_DNA"/>
</dbReference>
<reference evidence="2 3" key="2">
    <citation type="submission" date="2019-09" db="EMBL/GenBank/DDBJ databases">
        <authorList>
            <person name="Mazur A."/>
        </authorList>
    </citation>
    <scope>NUCLEOTIDE SEQUENCE [LARGE SCALE GENOMIC DNA]</scope>
    <source>
        <strain evidence="2 3">3729k</strain>
    </source>
</reference>